<evidence type="ECO:0000256" key="1">
    <source>
        <dbReference type="ARBA" id="ARBA00004651"/>
    </source>
</evidence>
<evidence type="ECO:0000256" key="2">
    <source>
        <dbReference type="ARBA" id="ARBA00022448"/>
    </source>
</evidence>
<dbReference type="InterPro" id="IPR035906">
    <property type="entry name" value="MetI-like_sf"/>
</dbReference>
<protein>
    <submittedName>
        <fullName evidence="9">Carbohydrate ABC transporter membrane protein 2 (CUT1 family)</fullName>
    </submittedName>
</protein>
<dbReference type="Gene3D" id="1.10.3720.10">
    <property type="entry name" value="MetI-like"/>
    <property type="match status" value="1"/>
</dbReference>
<dbReference type="GO" id="GO:0005886">
    <property type="term" value="C:plasma membrane"/>
    <property type="evidence" value="ECO:0007669"/>
    <property type="project" value="UniProtKB-SubCell"/>
</dbReference>
<dbReference type="PANTHER" id="PTHR43744">
    <property type="entry name" value="ABC TRANSPORTER PERMEASE PROTEIN MG189-RELATED-RELATED"/>
    <property type="match status" value="1"/>
</dbReference>
<feature type="transmembrane region" description="Helical" evidence="7">
    <location>
        <begin position="132"/>
        <end position="152"/>
    </location>
</feature>
<dbReference type="InterPro" id="IPR000515">
    <property type="entry name" value="MetI-like"/>
</dbReference>
<keyword evidence="10" id="KW-1185">Reference proteome</keyword>
<evidence type="ECO:0000256" key="3">
    <source>
        <dbReference type="ARBA" id="ARBA00022475"/>
    </source>
</evidence>
<evidence type="ECO:0000256" key="4">
    <source>
        <dbReference type="ARBA" id="ARBA00022692"/>
    </source>
</evidence>
<evidence type="ECO:0000313" key="10">
    <source>
        <dbReference type="Proteomes" id="UP000316181"/>
    </source>
</evidence>
<feature type="transmembrane region" description="Helical" evidence="7">
    <location>
        <begin position="37"/>
        <end position="58"/>
    </location>
</feature>
<dbReference type="PANTHER" id="PTHR43744:SF12">
    <property type="entry name" value="ABC TRANSPORTER PERMEASE PROTEIN MG189-RELATED"/>
    <property type="match status" value="1"/>
</dbReference>
<dbReference type="SUPFAM" id="SSF161098">
    <property type="entry name" value="MetI-like"/>
    <property type="match status" value="1"/>
</dbReference>
<proteinExistence type="inferred from homology"/>
<dbReference type="CDD" id="cd06261">
    <property type="entry name" value="TM_PBP2"/>
    <property type="match status" value="1"/>
</dbReference>
<dbReference type="AlphaFoldDB" id="A0A542SPM7"/>
<keyword evidence="2 7" id="KW-0813">Transport</keyword>
<evidence type="ECO:0000256" key="6">
    <source>
        <dbReference type="ARBA" id="ARBA00023136"/>
    </source>
</evidence>
<comment type="subcellular location">
    <subcellularLocation>
        <location evidence="1 7">Cell membrane</location>
        <topology evidence="1 7">Multi-pass membrane protein</topology>
    </subcellularLocation>
</comment>
<evidence type="ECO:0000259" key="8">
    <source>
        <dbReference type="PROSITE" id="PS50928"/>
    </source>
</evidence>
<evidence type="ECO:0000313" key="9">
    <source>
        <dbReference type="EMBL" id="TQK76515.1"/>
    </source>
</evidence>
<gene>
    <name evidence="9" type="ORF">FB389_1191</name>
</gene>
<accession>A0A542SPM7</accession>
<keyword evidence="4 7" id="KW-0812">Transmembrane</keyword>
<feature type="domain" description="ABC transmembrane type-1" evidence="8">
    <location>
        <begin position="97"/>
        <end position="285"/>
    </location>
</feature>
<dbReference type="GO" id="GO:0055085">
    <property type="term" value="P:transmembrane transport"/>
    <property type="evidence" value="ECO:0007669"/>
    <property type="project" value="InterPro"/>
</dbReference>
<reference evidence="9 10" key="1">
    <citation type="submission" date="2019-06" db="EMBL/GenBank/DDBJ databases">
        <title>Sequencing the genomes of 1000 actinobacteria strains.</title>
        <authorList>
            <person name="Klenk H.-P."/>
        </authorList>
    </citation>
    <scope>NUCLEOTIDE SEQUENCE [LARGE SCALE GENOMIC DNA]</scope>
    <source>
        <strain evidence="9 10">DSM 10596</strain>
    </source>
</reference>
<sequence>MNAVTSSAKSASDPILTLAAKPDDFATRKLHKKHRPIGAYIAVAVIMIIFLFPLLYLFNTALKSSQEFITNPVGLVEHPQWSNFAEAWRLGAFGDYILNTALYTFAGASIGTFIALVMGFPVARKYIRGGKLWNALFVLVLFLPNALMTQFHLLLNLHLYDTRIGYILMVGVGVGIGPLLFSGFVKSIPTELDEAAAIDGIGYWRYLFTFVFPLARPALATIFILQAVWIWNEIILATVLLSDSSKWPIATGLNAFKGTYSNNWTLLAAATMIVAGPLIIGYIFIQKYLVNGVVGAVKG</sequence>
<comment type="caution">
    <text evidence="9">The sequence shown here is derived from an EMBL/GenBank/DDBJ whole genome shotgun (WGS) entry which is preliminary data.</text>
</comment>
<dbReference type="Proteomes" id="UP000316181">
    <property type="component" value="Unassembled WGS sequence"/>
</dbReference>
<dbReference type="EMBL" id="VFNV01000001">
    <property type="protein sequence ID" value="TQK76515.1"/>
    <property type="molecule type" value="Genomic_DNA"/>
</dbReference>
<keyword evidence="6 7" id="KW-0472">Membrane</keyword>
<feature type="transmembrane region" description="Helical" evidence="7">
    <location>
        <begin position="164"/>
        <end position="185"/>
    </location>
</feature>
<organism evidence="9 10">
    <name type="scientific">Rarobacter incanus</name>
    <dbReference type="NCBI Taxonomy" id="153494"/>
    <lineage>
        <taxon>Bacteria</taxon>
        <taxon>Bacillati</taxon>
        <taxon>Actinomycetota</taxon>
        <taxon>Actinomycetes</taxon>
        <taxon>Micrococcales</taxon>
        <taxon>Rarobacteraceae</taxon>
        <taxon>Rarobacter</taxon>
    </lineage>
</organism>
<feature type="transmembrane region" description="Helical" evidence="7">
    <location>
        <begin position="206"/>
        <end position="231"/>
    </location>
</feature>
<feature type="transmembrane region" description="Helical" evidence="7">
    <location>
        <begin position="264"/>
        <end position="285"/>
    </location>
</feature>
<feature type="transmembrane region" description="Helical" evidence="7">
    <location>
        <begin position="96"/>
        <end position="120"/>
    </location>
</feature>
<keyword evidence="5 7" id="KW-1133">Transmembrane helix</keyword>
<evidence type="ECO:0000256" key="5">
    <source>
        <dbReference type="ARBA" id="ARBA00022989"/>
    </source>
</evidence>
<evidence type="ECO:0000256" key="7">
    <source>
        <dbReference type="RuleBase" id="RU363032"/>
    </source>
</evidence>
<comment type="similarity">
    <text evidence="7">Belongs to the binding-protein-dependent transport system permease family.</text>
</comment>
<dbReference type="PROSITE" id="PS50928">
    <property type="entry name" value="ABC_TM1"/>
    <property type="match status" value="1"/>
</dbReference>
<dbReference type="Pfam" id="PF00528">
    <property type="entry name" value="BPD_transp_1"/>
    <property type="match status" value="1"/>
</dbReference>
<keyword evidence="3" id="KW-1003">Cell membrane</keyword>
<name>A0A542SPM7_9MICO</name>